<dbReference type="PANTHER" id="PTHR46383:SF1">
    <property type="entry name" value="ASPARTATE AMINOTRANSFERASE"/>
    <property type="match status" value="1"/>
</dbReference>
<dbReference type="GO" id="GO:0008483">
    <property type="term" value="F:transaminase activity"/>
    <property type="evidence" value="ECO:0007669"/>
    <property type="project" value="UniProtKB-KW"/>
</dbReference>
<evidence type="ECO:0000313" key="7">
    <source>
        <dbReference type="EMBL" id="SVD03562.1"/>
    </source>
</evidence>
<evidence type="ECO:0000256" key="4">
    <source>
        <dbReference type="ARBA" id="ARBA00022679"/>
    </source>
</evidence>
<reference evidence="7" key="1">
    <citation type="submission" date="2018-05" db="EMBL/GenBank/DDBJ databases">
        <authorList>
            <person name="Lanie J.A."/>
            <person name="Ng W.-L."/>
            <person name="Kazmierczak K.M."/>
            <person name="Andrzejewski T.M."/>
            <person name="Davidsen T.M."/>
            <person name="Wayne K.J."/>
            <person name="Tettelin H."/>
            <person name="Glass J.I."/>
            <person name="Rusch D."/>
            <person name="Podicherti R."/>
            <person name="Tsui H.-C.T."/>
            <person name="Winkler M.E."/>
        </authorList>
    </citation>
    <scope>NUCLEOTIDE SEQUENCE</scope>
</reference>
<organism evidence="7">
    <name type="scientific">marine metagenome</name>
    <dbReference type="NCBI Taxonomy" id="408172"/>
    <lineage>
        <taxon>unclassified sequences</taxon>
        <taxon>metagenomes</taxon>
        <taxon>ecological metagenomes</taxon>
    </lineage>
</organism>
<dbReference type="Pfam" id="PF00155">
    <property type="entry name" value="Aminotran_1_2"/>
    <property type="match status" value="1"/>
</dbReference>
<dbReference type="InterPro" id="IPR015422">
    <property type="entry name" value="PyrdxlP-dep_Trfase_small"/>
</dbReference>
<gene>
    <name evidence="7" type="ORF">METZ01_LOCUS356416</name>
</gene>
<feature type="domain" description="Aminotransferase class I/classII large" evidence="6">
    <location>
        <begin position="26"/>
        <end position="296"/>
    </location>
</feature>
<dbReference type="AlphaFoldDB" id="A0A382S1Z8"/>
<protein>
    <recommendedName>
        <fullName evidence="6">Aminotransferase class I/classII large domain-containing protein</fullName>
    </recommendedName>
</protein>
<dbReference type="CDD" id="cd00609">
    <property type="entry name" value="AAT_like"/>
    <property type="match status" value="1"/>
</dbReference>
<evidence type="ECO:0000259" key="6">
    <source>
        <dbReference type="Pfam" id="PF00155"/>
    </source>
</evidence>
<dbReference type="EMBL" id="UINC01125614">
    <property type="protein sequence ID" value="SVD03562.1"/>
    <property type="molecule type" value="Genomic_DNA"/>
</dbReference>
<dbReference type="InterPro" id="IPR050596">
    <property type="entry name" value="AspAT/PAT-like"/>
</dbReference>
<name>A0A382S1Z8_9ZZZZ</name>
<keyword evidence="3" id="KW-0032">Aminotransferase</keyword>
<dbReference type="Gene3D" id="3.40.640.10">
    <property type="entry name" value="Type I PLP-dependent aspartate aminotransferase-like (Major domain)"/>
    <property type="match status" value="1"/>
</dbReference>
<dbReference type="InterPro" id="IPR004838">
    <property type="entry name" value="NHTrfase_class1_PyrdxlP-BS"/>
</dbReference>
<dbReference type="InterPro" id="IPR004839">
    <property type="entry name" value="Aminotransferase_I/II_large"/>
</dbReference>
<dbReference type="GO" id="GO:0030170">
    <property type="term" value="F:pyridoxal phosphate binding"/>
    <property type="evidence" value="ECO:0007669"/>
    <property type="project" value="InterPro"/>
</dbReference>
<dbReference type="InterPro" id="IPR015424">
    <property type="entry name" value="PyrdxlP-dep_Trfase"/>
</dbReference>
<dbReference type="PROSITE" id="PS00105">
    <property type="entry name" value="AA_TRANSFER_CLASS_1"/>
    <property type="match status" value="1"/>
</dbReference>
<dbReference type="SUPFAM" id="SSF53383">
    <property type="entry name" value="PLP-dependent transferases"/>
    <property type="match status" value="1"/>
</dbReference>
<sequence>MDIKKKLSKRTEFVLPTFQSSINYSDHINIGSGTPDFTPPENVRDAFKKSIDNKKFSYSSWAGLDLLKENIAIKLKRENNVSADPDSEILVTTGAQAAVMSIFMTILDEGDEVLIPSPFYSTYEEIARICGARIVPILTKSSKNFTFNINQIPPLLTERTKAIILVSPNNPTATVLPEALVKDVCKIVNSEELFLISDEIYEHYVFDSNSHYSVLSNSDMKDRTISIYSLSKGYGMTGIRVGYIVSNKDLIASIAPFHHAISICAPVNSQYAAAEALIDDRVWFEEIKSILNERRQI</sequence>
<dbReference type="InterPro" id="IPR015421">
    <property type="entry name" value="PyrdxlP-dep_Trfase_major"/>
</dbReference>
<keyword evidence="5" id="KW-0663">Pyridoxal phosphate</keyword>
<comment type="cofactor">
    <cofactor evidence="1">
        <name>pyridoxal 5'-phosphate</name>
        <dbReference type="ChEBI" id="CHEBI:597326"/>
    </cofactor>
</comment>
<evidence type="ECO:0000256" key="3">
    <source>
        <dbReference type="ARBA" id="ARBA00022576"/>
    </source>
</evidence>
<dbReference type="FunFam" id="3.40.640.10:FF:000033">
    <property type="entry name" value="Aspartate aminotransferase"/>
    <property type="match status" value="1"/>
</dbReference>
<comment type="similarity">
    <text evidence="2">Belongs to the class-I pyridoxal-phosphate-dependent aminotransferase family.</text>
</comment>
<evidence type="ECO:0000256" key="2">
    <source>
        <dbReference type="ARBA" id="ARBA00007441"/>
    </source>
</evidence>
<dbReference type="Gene3D" id="3.90.1150.10">
    <property type="entry name" value="Aspartate Aminotransferase, domain 1"/>
    <property type="match status" value="1"/>
</dbReference>
<proteinExistence type="inferred from homology"/>
<keyword evidence="4" id="KW-0808">Transferase</keyword>
<evidence type="ECO:0000256" key="5">
    <source>
        <dbReference type="ARBA" id="ARBA00022898"/>
    </source>
</evidence>
<feature type="non-terminal residue" evidence="7">
    <location>
        <position position="297"/>
    </location>
</feature>
<dbReference type="GO" id="GO:0006520">
    <property type="term" value="P:amino acid metabolic process"/>
    <property type="evidence" value="ECO:0007669"/>
    <property type="project" value="InterPro"/>
</dbReference>
<dbReference type="PANTHER" id="PTHR46383">
    <property type="entry name" value="ASPARTATE AMINOTRANSFERASE"/>
    <property type="match status" value="1"/>
</dbReference>
<dbReference type="PRINTS" id="PR00753">
    <property type="entry name" value="ACCSYNTHASE"/>
</dbReference>
<accession>A0A382S1Z8</accession>
<evidence type="ECO:0000256" key="1">
    <source>
        <dbReference type="ARBA" id="ARBA00001933"/>
    </source>
</evidence>